<dbReference type="RefSeq" id="WP_020887466.1">
    <property type="nucleotide sequence ID" value="NZ_ATHI01000027.1"/>
</dbReference>
<dbReference type="InterPro" id="IPR058240">
    <property type="entry name" value="rSAM_sf"/>
</dbReference>
<dbReference type="GO" id="GO:0046872">
    <property type="term" value="F:metal ion binding"/>
    <property type="evidence" value="ECO:0007669"/>
    <property type="project" value="UniProtKB-KW"/>
</dbReference>
<keyword evidence="12" id="KW-1185">Reference proteome</keyword>
<keyword evidence="11" id="KW-0687">Ribonucleoprotein</keyword>
<evidence type="ECO:0000259" key="10">
    <source>
        <dbReference type="PROSITE" id="PS51918"/>
    </source>
</evidence>
<comment type="similarity">
    <text evidence="8">Belongs to the methylthiotransferase family. RimO subfamily.</text>
</comment>
<dbReference type="GO" id="GO:0035599">
    <property type="term" value="F:aspartic acid methylthiotransferase activity"/>
    <property type="evidence" value="ECO:0007669"/>
    <property type="project" value="TreeGrafter"/>
</dbReference>
<evidence type="ECO:0000313" key="12">
    <source>
        <dbReference type="Proteomes" id="UP000014975"/>
    </source>
</evidence>
<dbReference type="InterPro" id="IPR005839">
    <property type="entry name" value="Methylthiotransferase"/>
</dbReference>
<comment type="catalytic activity">
    <reaction evidence="8">
        <text>L-aspartate(89)-[ribosomal protein uS12]-hydrogen + (sulfur carrier)-SH + AH2 + 2 S-adenosyl-L-methionine = 3-methylsulfanyl-L-aspartate(89)-[ribosomal protein uS12]-hydrogen + (sulfur carrier)-H + 5'-deoxyadenosine + L-methionine + A + S-adenosyl-L-homocysteine + 2 H(+)</text>
        <dbReference type="Rhea" id="RHEA:37087"/>
        <dbReference type="Rhea" id="RHEA-COMP:10460"/>
        <dbReference type="Rhea" id="RHEA-COMP:10461"/>
        <dbReference type="Rhea" id="RHEA-COMP:14737"/>
        <dbReference type="Rhea" id="RHEA-COMP:14739"/>
        <dbReference type="ChEBI" id="CHEBI:13193"/>
        <dbReference type="ChEBI" id="CHEBI:15378"/>
        <dbReference type="ChEBI" id="CHEBI:17319"/>
        <dbReference type="ChEBI" id="CHEBI:17499"/>
        <dbReference type="ChEBI" id="CHEBI:29917"/>
        <dbReference type="ChEBI" id="CHEBI:29961"/>
        <dbReference type="ChEBI" id="CHEBI:57844"/>
        <dbReference type="ChEBI" id="CHEBI:57856"/>
        <dbReference type="ChEBI" id="CHEBI:59789"/>
        <dbReference type="ChEBI" id="CHEBI:64428"/>
        <dbReference type="ChEBI" id="CHEBI:73599"/>
        <dbReference type="EC" id="2.8.4.4"/>
    </reaction>
</comment>
<dbReference type="Pfam" id="PF04055">
    <property type="entry name" value="Radical_SAM"/>
    <property type="match status" value="1"/>
</dbReference>
<dbReference type="GO" id="GO:0103039">
    <property type="term" value="F:protein methylthiotransferase activity"/>
    <property type="evidence" value="ECO:0007669"/>
    <property type="project" value="UniProtKB-EC"/>
</dbReference>
<evidence type="ECO:0000256" key="2">
    <source>
        <dbReference type="ARBA" id="ARBA00022490"/>
    </source>
</evidence>
<dbReference type="GO" id="GO:0005840">
    <property type="term" value="C:ribosome"/>
    <property type="evidence" value="ECO:0007669"/>
    <property type="project" value="UniProtKB-KW"/>
</dbReference>
<dbReference type="PATRIC" id="fig|1121439.3.peg.2131"/>
<evidence type="ECO:0000256" key="5">
    <source>
        <dbReference type="ARBA" id="ARBA00022723"/>
    </source>
</evidence>
<dbReference type="PANTHER" id="PTHR43837">
    <property type="entry name" value="RIBOSOMAL PROTEIN S12 METHYLTHIOTRANSFERASE RIMO"/>
    <property type="match status" value="1"/>
</dbReference>
<dbReference type="eggNOG" id="COG0621">
    <property type="taxonomic scope" value="Bacteria"/>
</dbReference>
<dbReference type="AlphaFoldDB" id="S7T5V0"/>
<dbReference type="GO" id="GO:0051539">
    <property type="term" value="F:4 iron, 4 sulfur cluster binding"/>
    <property type="evidence" value="ECO:0007669"/>
    <property type="project" value="UniProtKB-UniRule"/>
</dbReference>
<comment type="caution">
    <text evidence="11">The sequence shown here is derived from an EMBL/GenBank/DDBJ whole genome shotgun (WGS) entry which is preliminary data.</text>
</comment>
<dbReference type="InterPro" id="IPR013848">
    <property type="entry name" value="Methylthiotransferase_N"/>
</dbReference>
<organism evidence="11 12">
    <name type="scientific">Alkalidesulfovibrio alkalitolerans DSM 16529</name>
    <dbReference type="NCBI Taxonomy" id="1121439"/>
    <lineage>
        <taxon>Bacteria</taxon>
        <taxon>Pseudomonadati</taxon>
        <taxon>Thermodesulfobacteriota</taxon>
        <taxon>Desulfovibrionia</taxon>
        <taxon>Desulfovibrionales</taxon>
        <taxon>Desulfovibrionaceae</taxon>
        <taxon>Alkalidesulfovibrio</taxon>
    </lineage>
</organism>
<evidence type="ECO:0000256" key="3">
    <source>
        <dbReference type="ARBA" id="ARBA00022679"/>
    </source>
</evidence>
<dbReference type="EMBL" id="ATHI01000027">
    <property type="protein sequence ID" value="EPR32417.1"/>
    <property type="molecule type" value="Genomic_DNA"/>
</dbReference>
<evidence type="ECO:0000256" key="8">
    <source>
        <dbReference type="HAMAP-Rule" id="MF_01865"/>
    </source>
</evidence>
<keyword evidence="4 8" id="KW-0949">S-adenosyl-L-methionine</keyword>
<dbReference type="SFLD" id="SFLDS00029">
    <property type="entry name" value="Radical_SAM"/>
    <property type="match status" value="1"/>
</dbReference>
<dbReference type="FunFam" id="3.80.30.20:FF:000001">
    <property type="entry name" value="tRNA-2-methylthio-N(6)-dimethylallyladenosine synthase 2"/>
    <property type="match status" value="1"/>
</dbReference>
<keyword evidence="6 8" id="KW-0408">Iron</keyword>
<accession>S7T5V0</accession>
<dbReference type="SFLD" id="SFLDG01061">
    <property type="entry name" value="methylthiotransferase"/>
    <property type="match status" value="1"/>
</dbReference>
<feature type="domain" description="Radical SAM core" evidence="10">
    <location>
        <begin position="142"/>
        <end position="374"/>
    </location>
</feature>
<dbReference type="SMART" id="SM00729">
    <property type="entry name" value="Elp3"/>
    <property type="match status" value="1"/>
</dbReference>
<dbReference type="Gene3D" id="2.40.50.140">
    <property type="entry name" value="Nucleic acid-binding proteins"/>
    <property type="match status" value="1"/>
</dbReference>
<dbReference type="Pfam" id="PF00919">
    <property type="entry name" value="UPF0004"/>
    <property type="match status" value="1"/>
</dbReference>
<evidence type="ECO:0000256" key="6">
    <source>
        <dbReference type="ARBA" id="ARBA00023004"/>
    </source>
</evidence>
<evidence type="ECO:0000256" key="4">
    <source>
        <dbReference type="ARBA" id="ARBA00022691"/>
    </source>
</evidence>
<evidence type="ECO:0000256" key="1">
    <source>
        <dbReference type="ARBA" id="ARBA00022485"/>
    </source>
</evidence>
<dbReference type="InterPro" id="IPR012340">
    <property type="entry name" value="NA-bd_OB-fold"/>
</dbReference>
<dbReference type="InterPro" id="IPR020612">
    <property type="entry name" value="Methylthiotransferase_CS"/>
</dbReference>
<keyword evidence="2 8" id="KW-0963">Cytoplasm</keyword>
<name>S7T5V0_9BACT</name>
<keyword evidence="3 8" id="KW-0808">Transferase</keyword>
<evidence type="ECO:0000259" key="9">
    <source>
        <dbReference type="PROSITE" id="PS51449"/>
    </source>
</evidence>
<dbReference type="SFLD" id="SFLDG01082">
    <property type="entry name" value="B12-binding_domain_containing"/>
    <property type="match status" value="1"/>
</dbReference>
<sequence>MRPIPAYVVSLGCPKTRVDTERFLAALGPVKAVDDPSKARLIFVNTCGFIAPAVQESAETLLDAAQAAAQASKRARGKRPLVVAAGCLVSRYGQETLAAELPEVDLWLALDGMAQWPELVLSALAERGDEARAPVAVPRRATTPAGYAYLKIAEGCGNACTFCTIPSIRGRLASAPMQALLDEARALVDQGVPELVLVAQDLTAWGRDLDGPERLADLAAQLARIEGLSRLRLMYLYPAGLTDDFLARLADVGPPLVPYFDIPLQHAHPDILRAMGRPFATDPRRAIERVRARFPDAALRTSLIVGFPGEREEHLKALLDFVAEVRFHSLGVFAYQAEEGTAAALMEGQVNPAEREERRDRVMELQREISAGILAGYVGQELDVVIDEPSPEWPGLFVGRTWFQAPEVDGVTYVSGPGAAESLVARALIQDSQDYDLSALIE</sequence>
<dbReference type="PROSITE" id="PS51449">
    <property type="entry name" value="MTTASE_N"/>
    <property type="match status" value="1"/>
</dbReference>
<dbReference type="Pfam" id="PF18693">
    <property type="entry name" value="TRAM_2"/>
    <property type="match status" value="1"/>
</dbReference>
<dbReference type="InterPro" id="IPR038135">
    <property type="entry name" value="Methylthiotransferase_N_sf"/>
</dbReference>
<feature type="binding site" evidence="8">
    <location>
        <position position="47"/>
    </location>
    <ligand>
        <name>[4Fe-4S] cluster</name>
        <dbReference type="ChEBI" id="CHEBI:49883"/>
        <label>1</label>
    </ligand>
</feature>
<feature type="binding site" evidence="8">
    <location>
        <position position="87"/>
    </location>
    <ligand>
        <name>[4Fe-4S] cluster</name>
        <dbReference type="ChEBI" id="CHEBI:49883"/>
        <label>1</label>
    </ligand>
</feature>
<comment type="cofactor">
    <cofactor evidence="8">
        <name>[4Fe-4S] cluster</name>
        <dbReference type="ChEBI" id="CHEBI:49883"/>
    </cofactor>
    <text evidence="8">Binds 2 [4Fe-4S] clusters. One cluster is coordinated with 3 cysteines and an exchangeable S-adenosyl-L-methionine.</text>
</comment>
<comment type="function">
    <text evidence="8">Catalyzes the methylthiolation of an aspartic acid residue of ribosomal protein uS12.</text>
</comment>
<dbReference type="STRING" id="1121439.dsat_0769"/>
<dbReference type="PANTHER" id="PTHR43837:SF1">
    <property type="entry name" value="RIBOSOMAL PROTEIN US12 METHYLTHIOTRANSFERASE RIMO"/>
    <property type="match status" value="1"/>
</dbReference>
<dbReference type="PROSITE" id="PS51918">
    <property type="entry name" value="RADICAL_SAM"/>
    <property type="match status" value="1"/>
</dbReference>
<feature type="binding site" evidence="8">
    <location>
        <position position="13"/>
    </location>
    <ligand>
        <name>[4Fe-4S] cluster</name>
        <dbReference type="ChEBI" id="CHEBI:49883"/>
        <label>1</label>
    </ligand>
</feature>
<keyword evidence="1 8" id="KW-0004">4Fe-4S</keyword>
<dbReference type="InterPro" id="IPR006638">
    <property type="entry name" value="Elp3/MiaA/NifB-like_rSAM"/>
</dbReference>
<feature type="binding site" evidence="8">
    <location>
        <position position="160"/>
    </location>
    <ligand>
        <name>[4Fe-4S] cluster</name>
        <dbReference type="ChEBI" id="CHEBI:49883"/>
        <label>2</label>
        <note>4Fe-4S-S-AdoMet</note>
    </ligand>
</feature>
<dbReference type="InterPro" id="IPR002792">
    <property type="entry name" value="TRAM_dom"/>
</dbReference>
<dbReference type="NCBIfam" id="TIGR00089">
    <property type="entry name" value="MiaB/RimO family radical SAM methylthiotransferase"/>
    <property type="match status" value="1"/>
</dbReference>
<keyword evidence="7 8" id="KW-0411">Iron-sulfur</keyword>
<dbReference type="NCBIfam" id="TIGR01125">
    <property type="entry name" value="30S ribosomal protein S12 methylthiotransferase RimO"/>
    <property type="match status" value="1"/>
</dbReference>
<dbReference type="InterPro" id="IPR005840">
    <property type="entry name" value="Ribosomal_uS12_MeSTrfase_RimO"/>
</dbReference>
<protein>
    <recommendedName>
        <fullName evidence="8">Ribosomal protein uS12 methylthiotransferase RimO</fullName>
        <shortName evidence="8">uS12 MTTase</shortName>
        <shortName evidence="8">uS12 methylthiotransferase</shortName>
        <ecNumber evidence="8">2.8.4.4</ecNumber>
    </recommendedName>
    <alternativeName>
        <fullName evidence="8">Ribosomal protein uS12 (aspartate-C(3))-methylthiotransferase</fullName>
    </alternativeName>
    <alternativeName>
        <fullName evidence="8">Ribosome maturation factor RimO</fullName>
    </alternativeName>
</protein>
<keyword evidence="5 8" id="KW-0479">Metal-binding</keyword>
<dbReference type="Gene3D" id="3.80.30.20">
    <property type="entry name" value="tm_1862 like domain"/>
    <property type="match status" value="1"/>
</dbReference>
<comment type="subcellular location">
    <subcellularLocation>
        <location evidence="8">Cytoplasm</location>
    </subcellularLocation>
</comment>
<dbReference type="Gene3D" id="3.40.50.12160">
    <property type="entry name" value="Methylthiotransferase, N-terminal domain"/>
    <property type="match status" value="1"/>
</dbReference>
<dbReference type="InterPro" id="IPR007197">
    <property type="entry name" value="rSAM"/>
</dbReference>
<dbReference type="PROSITE" id="PS01278">
    <property type="entry name" value="MTTASE_RADICAL"/>
    <property type="match status" value="1"/>
</dbReference>
<dbReference type="Proteomes" id="UP000014975">
    <property type="component" value="Unassembled WGS sequence"/>
</dbReference>
<feature type="binding site" evidence="8">
    <location>
        <position position="156"/>
    </location>
    <ligand>
        <name>[4Fe-4S] cluster</name>
        <dbReference type="ChEBI" id="CHEBI:49883"/>
        <label>2</label>
        <note>4Fe-4S-S-AdoMet</note>
    </ligand>
</feature>
<dbReference type="CDD" id="cd01335">
    <property type="entry name" value="Radical_SAM"/>
    <property type="match status" value="1"/>
</dbReference>
<dbReference type="SUPFAM" id="SSF102114">
    <property type="entry name" value="Radical SAM enzymes"/>
    <property type="match status" value="1"/>
</dbReference>
<dbReference type="GO" id="GO:0005829">
    <property type="term" value="C:cytosol"/>
    <property type="evidence" value="ECO:0007669"/>
    <property type="project" value="TreeGrafter"/>
</dbReference>
<reference evidence="11 12" key="1">
    <citation type="journal article" date="2013" name="Genome Announc.">
        <title>Draft genome sequences for three mercury-methylating, sulfate-reducing bacteria.</title>
        <authorList>
            <person name="Brown S.D."/>
            <person name="Hurt R.A.Jr."/>
            <person name="Gilmour C.C."/>
            <person name="Elias D.A."/>
        </authorList>
    </citation>
    <scope>NUCLEOTIDE SEQUENCE [LARGE SCALE GENOMIC DNA]</scope>
    <source>
        <strain evidence="11 12">DSM 16529</strain>
    </source>
</reference>
<keyword evidence="11" id="KW-0689">Ribosomal protein</keyword>
<dbReference type="OrthoDB" id="9805215at2"/>
<evidence type="ECO:0000256" key="7">
    <source>
        <dbReference type="ARBA" id="ARBA00023014"/>
    </source>
</evidence>
<gene>
    <name evidence="8" type="primary">rimO</name>
    <name evidence="11" type="ORF">dsat_0769</name>
</gene>
<proteinExistence type="inferred from homology"/>
<dbReference type="InterPro" id="IPR023404">
    <property type="entry name" value="rSAM_horseshoe"/>
</dbReference>
<dbReference type="EC" id="2.8.4.4" evidence="8"/>
<dbReference type="GO" id="GO:0006400">
    <property type="term" value="P:tRNA modification"/>
    <property type="evidence" value="ECO:0007669"/>
    <property type="project" value="InterPro"/>
</dbReference>
<feature type="binding site" evidence="8">
    <location>
        <position position="163"/>
    </location>
    <ligand>
        <name>[4Fe-4S] cluster</name>
        <dbReference type="ChEBI" id="CHEBI:49883"/>
        <label>2</label>
        <note>4Fe-4S-S-AdoMet</note>
    </ligand>
</feature>
<evidence type="ECO:0000313" key="11">
    <source>
        <dbReference type="EMBL" id="EPR32417.1"/>
    </source>
</evidence>
<dbReference type="HAMAP" id="MF_01865">
    <property type="entry name" value="MTTase_RimO"/>
    <property type="match status" value="1"/>
</dbReference>
<feature type="domain" description="MTTase N-terminal" evidence="9">
    <location>
        <begin position="4"/>
        <end position="125"/>
    </location>
</feature>